<name>A0A2S9YRM9_9BACT</name>
<accession>A0A2S9YRM9</accession>
<evidence type="ECO:0000256" key="2">
    <source>
        <dbReference type="SAM" id="SignalP"/>
    </source>
</evidence>
<dbReference type="InterPro" id="IPR004963">
    <property type="entry name" value="PAE/NOTUM"/>
</dbReference>
<evidence type="ECO:0000313" key="4">
    <source>
        <dbReference type="Proteomes" id="UP000238823"/>
    </source>
</evidence>
<dbReference type="Pfam" id="PF03283">
    <property type="entry name" value="PAE"/>
    <property type="match status" value="1"/>
</dbReference>
<reference evidence="3 4" key="1">
    <citation type="submission" date="2018-03" db="EMBL/GenBank/DDBJ databases">
        <title>Draft Genome Sequences of the Obligatory Marine Myxobacteria Enhygromyxa salina SWB007.</title>
        <authorList>
            <person name="Poehlein A."/>
            <person name="Moghaddam J.A."/>
            <person name="Harms H."/>
            <person name="Alanjari M."/>
            <person name="Koenig G.M."/>
            <person name="Daniel R."/>
            <person name="Schaeberle T.F."/>
        </authorList>
    </citation>
    <scope>NUCLEOTIDE SEQUENCE [LARGE SCALE GENOMIC DNA]</scope>
    <source>
        <strain evidence="3 4">SWB007</strain>
    </source>
</reference>
<feature type="chain" id="PRO_5015560979" evidence="2">
    <location>
        <begin position="24"/>
        <end position="413"/>
    </location>
</feature>
<dbReference type="EMBL" id="PVNL01000051">
    <property type="protein sequence ID" value="PRQ07719.1"/>
    <property type="molecule type" value="Genomic_DNA"/>
</dbReference>
<keyword evidence="2" id="KW-0732">Signal</keyword>
<sequence length="413" mass="45662">MSVRRLFCSSLLICLVTAPLGCGDPIDAADDNGSGEPETSGTELGDTGETGETGETGDEREPAPPPPAYDEWVPIELPDTYCSDGSQYKFFVNWHEGADDLMVIFEPGGACWDYESCSGELGKLGAANPNGISDNHMDAWAVHSPLVRRDSSQNPMRDWNMVFVSYCTGDVHTGSRSATYESEDGTKQLAYKHVGHDNMMAVSEWLGWQFQDTDKLYAGGCSAGGAGSNVNYFFLREAIAPNFGYLVNDSGPLFPDSVNSAPLHELIQSAWGLDTVIDETPIAAALTEDFGSINAEMADLFPEDRLAITYFIRDYNYSRYSYERFYEGIDQEGIHQKFWEDTILLMDQYDDRDNLAYFLPYFRNINDSHCASIIDFGLTDVGDWQLGDFIELVLDDSAPMQSFVDPDGSMGPP</sequence>
<gene>
    <name evidence="3" type="ORF">ENSA7_27090</name>
</gene>
<protein>
    <submittedName>
        <fullName evidence="3">Pectinacetylesterase</fullName>
    </submittedName>
</protein>
<proteinExistence type="predicted"/>
<dbReference type="PANTHER" id="PTHR21562">
    <property type="entry name" value="NOTUM-RELATED"/>
    <property type="match status" value="1"/>
</dbReference>
<dbReference type="PANTHER" id="PTHR21562:SF83">
    <property type="entry name" value="PECTIN ACETYLESTERASE 4"/>
    <property type="match status" value="1"/>
</dbReference>
<feature type="region of interest" description="Disordered" evidence="1">
    <location>
        <begin position="27"/>
        <end position="70"/>
    </location>
</feature>
<organism evidence="3 4">
    <name type="scientific">Enhygromyxa salina</name>
    <dbReference type="NCBI Taxonomy" id="215803"/>
    <lineage>
        <taxon>Bacteria</taxon>
        <taxon>Pseudomonadati</taxon>
        <taxon>Myxococcota</taxon>
        <taxon>Polyangia</taxon>
        <taxon>Nannocystales</taxon>
        <taxon>Nannocystaceae</taxon>
        <taxon>Enhygromyxa</taxon>
    </lineage>
</organism>
<evidence type="ECO:0000313" key="3">
    <source>
        <dbReference type="EMBL" id="PRQ07719.1"/>
    </source>
</evidence>
<feature type="signal peptide" evidence="2">
    <location>
        <begin position="1"/>
        <end position="23"/>
    </location>
</feature>
<evidence type="ECO:0000256" key="1">
    <source>
        <dbReference type="SAM" id="MobiDB-lite"/>
    </source>
</evidence>
<dbReference type="AlphaFoldDB" id="A0A2S9YRM9"/>
<dbReference type="Proteomes" id="UP000238823">
    <property type="component" value="Unassembled WGS sequence"/>
</dbReference>
<comment type="caution">
    <text evidence="3">The sequence shown here is derived from an EMBL/GenBank/DDBJ whole genome shotgun (WGS) entry which is preliminary data.</text>
</comment>
<dbReference type="RefSeq" id="WP_181233710.1">
    <property type="nucleotide sequence ID" value="NZ_PVNL01000051.1"/>
</dbReference>
<feature type="compositionally biased region" description="Low complexity" evidence="1">
    <location>
        <begin position="38"/>
        <end position="47"/>
    </location>
</feature>
<dbReference type="GO" id="GO:0016787">
    <property type="term" value="F:hydrolase activity"/>
    <property type="evidence" value="ECO:0007669"/>
    <property type="project" value="InterPro"/>
</dbReference>